<reference evidence="3" key="1">
    <citation type="submission" date="2022-04" db="EMBL/GenBank/DDBJ databases">
        <title>Lysobacter sp. CAU 1642 isolated from sea sand.</title>
        <authorList>
            <person name="Kim W."/>
        </authorList>
    </citation>
    <scope>NUCLEOTIDE SEQUENCE</scope>
    <source>
        <strain evidence="3">CAU 1642</strain>
    </source>
</reference>
<feature type="domain" description="Lipid/polyisoprenoid-binding YceI-like" evidence="2">
    <location>
        <begin position="23"/>
        <end position="187"/>
    </location>
</feature>
<keyword evidence="1" id="KW-0732">Signal</keyword>
<feature type="chain" id="PRO_5047450128" evidence="1">
    <location>
        <begin position="22"/>
        <end position="191"/>
    </location>
</feature>
<dbReference type="RefSeq" id="WP_248205459.1">
    <property type="nucleotide sequence ID" value="NZ_JALNMH010000002.1"/>
</dbReference>
<name>A0ABT0GEA9_9GAMM</name>
<dbReference type="SMART" id="SM00867">
    <property type="entry name" value="YceI"/>
    <property type="match status" value="1"/>
</dbReference>
<organism evidence="3 4">
    <name type="scientific">Pseudomarimonas salicorniae</name>
    <dbReference type="NCBI Taxonomy" id="2933270"/>
    <lineage>
        <taxon>Bacteria</taxon>
        <taxon>Pseudomonadati</taxon>
        <taxon>Pseudomonadota</taxon>
        <taxon>Gammaproteobacteria</taxon>
        <taxon>Lysobacterales</taxon>
        <taxon>Lysobacteraceae</taxon>
        <taxon>Pseudomarimonas</taxon>
    </lineage>
</organism>
<dbReference type="PANTHER" id="PTHR34406">
    <property type="entry name" value="PROTEIN YCEI"/>
    <property type="match status" value="1"/>
</dbReference>
<sequence length="191" mass="20352">MIRKSLLCTLIALGAASPALAETYVIDPGHTQVRFGYSHFGLSDIVGIFAGVTGEIVYDPTKPEASSVKATIPIADVHTGVAKMDEHLRTADFFDVATFPTASFTSSKVEVAGEGKLKVTGELKVRDISREVVLDVSLNAMKDHPMTQRASIGFNASTELKRTELGVGKYAPNVSDEVSIEITVEASVPKA</sequence>
<dbReference type="PANTHER" id="PTHR34406:SF1">
    <property type="entry name" value="PROTEIN YCEI"/>
    <property type="match status" value="1"/>
</dbReference>
<accession>A0ABT0GEA9</accession>
<dbReference type="Proteomes" id="UP001431449">
    <property type="component" value="Unassembled WGS sequence"/>
</dbReference>
<comment type="caution">
    <text evidence="3">The sequence shown here is derived from an EMBL/GenBank/DDBJ whole genome shotgun (WGS) entry which is preliminary data.</text>
</comment>
<dbReference type="InterPro" id="IPR007372">
    <property type="entry name" value="Lipid/polyisoprenoid-bd_YceI"/>
</dbReference>
<dbReference type="SUPFAM" id="SSF101874">
    <property type="entry name" value="YceI-like"/>
    <property type="match status" value="1"/>
</dbReference>
<gene>
    <name evidence="3" type="ORF">M0G41_04265</name>
</gene>
<evidence type="ECO:0000313" key="3">
    <source>
        <dbReference type="EMBL" id="MCK7592881.1"/>
    </source>
</evidence>
<proteinExistence type="predicted"/>
<evidence type="ECO:0000259" key="2">
    <source>
        <dbReference type="SMART" id="SM00867"/>
    </source>
</evidence>
<dbReference type="InterPro" id="IPR036761">
    <property type="entry name" value="TTHA0802/YceI-like_sf"/>
</dbReference>
<keyword evidence="4" id="KW-1185">Reference proteome</keyword>
<evidence type="ECO:0000313" key="4">
    <source>
        <dbReference type="Proteomes" id="UP001431449"/>
    </source>
</evidence>
<dbReference type="Pfam" id="PF04264">
    <property type="entry name" value="YceI"/>
    <property type="match status" value="1"/>
</dbReference>
<evidence type="ECO:0000256" key="1">
    <source>
        <dbReference type="SAM" id="SignalP"/>
    </source>
</evidence>
<dbReference type="EMBL" id="JALNMH010000002">
    <property type="protein sequence ID" value="MCK7592881.1"/>
    <property type="molecule type" value="Genomic_DNA"/>
</dbReference>
<protein>
    <submittedName>
        <fullName evidence="3">YceI family protein</fullName>
    </submittedName>
</protein>
<feature type="signal peptide" evidence="1">
    <location>
        <begin position="1"/>
        <end position="21"/>
    </location>
</feature>
<dbReference type="Gene3D" id="2.40.128.110">
    <property type="entry name" value="Lipid/polyisoprenoid-binding, YceI-like"/>
    <property type="match status" value="1"/>
</dbReference>